<dbReference type="RefSeq" id="WP_124348017.1">
    <property type="nucleotide sequence ID" value="NZ_CP027706.1"/>
</dbReference>
<feature type="signal peptide" evidence="1">
    <location>
        <begin position="1"/>
        <end position="21"/>
    </location>
</feature>
<dbReference type="EMBL" id="CP077074">
    <property type="protein sequence ID" value="QXH38735.1"/>
    <property type="molecule type" value="Genomic_DNA"/>
</dbReference>
<keyword evidence="1" id="KW-0732">Signal</keyword>
<organism evidence="2 3">
    <name type="scientific">Pseudomonas sessilinigenes</name>
    <dbReference type="NCBI Taxonomy" id="658629"/>
    <lineage>
        <taxon>Bacteria</taxon>
        <taxon>Pseudomonadati</taxon>
        <taxon>Pseudomonadota</taxon>
        <taxon>Gammaproteobacteria</taxon>
        <taxon>Pseudomonadales</taxon>
        <taxon>Pseudomonadaceae</taxon>
        <taxon>Pseudomonas</taxon>
    </lineage>
</organism>
<feature type="chain" id="PRO_5045463062" evidence="1">
    <location>
        <begin position="22"/>
        <end position="50"/>
    </location>
</feature>
<evidence type="ECO:0000313" key="3">
    <source>
        <dbReference type="Proteomes" id="UP000693952"/>
    </source>
</evidence>
<dbReference type="Proteomes" id="UP000693952">
    <property type="component" value="Chromosome"/>
</dbReference>
<name>A0ABX8MHI7_9PSED</name>
<reference evidence="2" key="1">
    <citation type="submission" date="2021-06" db="EMBL/GenBank/DDBJ databases">
        <title>Updating the genus Pseudomonas: Description of 43 new species and partition of the Pseudomonas putida group.</title>
        <authorList>
            <person name="Girard L."/>
            <person name="Lood C."/>
            <person name="Vandamme P."/>
            <person name="Rokni-Zadeh H."/>
            <person name="van Noort V."/>
            <person name="Hofte M."/>
            <person name="Lavigne R."/>
            <person name="De Mot R."/>
        </authorList>
    </citation>
    <scope>NUCLEOTIDE SEQUENCE</scope>
    <source>
        <strain evidence="2">CMR12a</strain>
    </source>
</reference>
<protein>
    <submittedName>
        <fullName evidence="2">Uncharacterized protein</fullName>
    </submittedName>
</protein>
<evidence type="ECO:0000256" key="1">
    <source>
        <dbReference type="SAM" id="SignalP"/>
    </source>
</evidence>
<gene>
    <name evidence="2" type="ORF">KSS89_21025</name>
</gene>
<proteinExistence type="predicted"/>
<evidence type="ECO:0000313" key="2">
    <source>
        <dbReference type="EMBL" id="QXH38735.1"/>
    </source>
</evidence>
<keyword evidence="3" id="KW-1185">Reference proteome</keyword>
<sequence>MKKKMLAASLLLWMFSLTAQADCAVLGPWDDPCTKPVLGPTPTVCECPNN</sequence>
<accession>A0ABX8MHI7</accession>